<dbReference type="EMBL" id="JAHRIN010076547">
    <property type="protein sequence ID" value="MEQ2218157.1"/>
    <property type="molecule type" value="Genomic_DNA"/>
</dbReference>
<dbReference type="Proteomes" id="UP001434883">
    <property type="component" value="Unassembled WGS sequence"/>
</dbReference>
<evidence type="ECO:0000313" key="3">
    <source>
        <dbReference type="Proteomes" id="UP001434883"/>
    </source>
</evidence>
<evidence type="ECO:0000259" key="1">
    <source>
        <dbReference type="Pfam" id="PF00248"/>
    </source>
</evidence>
<dbReference type="InterPro" id="IPR036812">
    <property type="entry name" value="NAD(P)_OxRdtase_dom_sf"/>
</dbReference>
<dbReference type="InterPro" id="IPR023210">
    <property type="entry name" value="NADP_OxRdtase_dom"/>
</dbReference>
<protein>
    <submittedName>
        <fullName evidence="2">Aflatoxin B1 aldehyde reductase member 2</fullName>
    </submittedName>
</protein>
<comment type="caution">
    <text evidence="2">The sequence shown here is derived from an EMBL/GenBank/DDBJ whole genome shotgun (WGS) entry which is preliminary data.</text>
</comment>
<dbReference type="SUPFAM" id="SSF51430">
    <property type="entry name" value="NAD(P)-linked oxidoreductase"/>
    <property type="match status" value="1"/>
</dbReference>
<organism evidence="2 3">
    <name type="scientific">Xenoophorus captivus</name>
    <dbReference type="NCBI Taxonomy" id="1517983"/>
    <lineage>
        <taxon>Eukaryota</taxon>
        <taxon>Metazoa</taxon>
        <taxon>Chordata</taxon>
        <taxon>Craniata</taxon>
        <taxon>Vertebrata</taxon>
        <taxon>Euteleostomi</taxon>
        <taxon>Actinopterygii</taxon>
        <taxon>Neopterygii</taxon>
        <taxon>Teleostei</taxon>
        <taxon>Neoteleostei</taxon>
        <taxon>Acanthomorphata</taxon>
        <taxon>Ovalentaria</taxon>
        <taxon>Atherinomorphae</taxon>
        <taxon>Cyprinodontiformes</taxon>
        <taxon>Goodeidae</taxon>
        <taxon>Xenoophorus</taxon>
    </lineage>
</organism>
<dbReference type="Gene3D" id="3.20.20.100">
    <property type="entry name" value="NADP-dependent oxidoreductase domain"/>
    <property type="match status" value="1"/>
</dbReference>
<name>A0ABV0SDZ1_9TELE</name>
<dbReference type="Pfam" id="PF00248">
    <property type="entry name" value="Aldo_ket_red"/>
    <property type="match status" value="1"/>
</dbReference>
<reference evidence="2 3" key="1">
    <citation type="submission" date="2021-06" db="EMBL/GenBank/DDBJ databases">
        <authorList>
            <person name="Palmer J.M."/>
        </authorList>
    </citation>
    <scope>NUCLEOTIDE SEQUENCE [LARGE SCALE GENOMIC DNA]</scope>
    <source>
        <strain evidence="2 3">XC_2019</strain>
        <tissue evidence="2">Muscle</tissue>
    </source>
</reference>
<evidence type="ECO:0000313" key="2">
    <source>
        <dbReference type="EMBL" id="MEQ2218157.1"/>
    </source>
</evidence>
<gene>
    <name evidence="2" type="primary">AKR7A2</name>
    <name evidence="2" type="ORF">XENOCAPTIV_030275</name>
</gene>
<sequence length="153" mass="16931">MAFGGRADAEQSQGMVTAFLNKGHNQLDTAFILLGDSLATAGLQHTETGERPGTRALLLHVNETAYGSEKPSLTSAAMRWMYHHSQLKVLVMFRYQLQHKGDLGDGVIIGMSNMEQLQQNLAAAEEGPLDQRVVDAFKEAWDLVAHECPNYFR</sequence>
<accession>A0ABV0SDZ1</accession>
<proteinExistence type="predicted"/>
<keyword evidence="3" id="KW-1185">Reference proteome</keyword>
<feature type="domain" description="NADP-dependent oxidoreductase" evidence="1">
    <location>
        <begin position="72"/>
        <end position="141"/>
    </location>
</feature>